<dbReference type="Proteomes" id="UP000467700">
    <property type="component" value="Unassembled WGS sequence"/>
</dbReference>
<evidence type="ECO:0000313" key="2">
    <source>
        <dbReference type="EMBL" id="CAA7265437.1"/>
    </source>
</evidence>
<reference evidence="2 3" key="1">
    <citation type="submission" date="2020-01" db="EMBL/GenBank/DDBJ databases">
        <authorList>
            <person name="Gupta K D."/>
        </authorList>
    </citation>
    <scope>NUCLEOTIDE SEQUENCE [LARGE SCALE GENOMIC DNA]</scope>
</reference>
<evidence type="ECO:0000313" key="3">
    <source>
        <dbReference type="Proteomes" id="UP000467700"/>
    </source>
</evidence>
<organism evidence="2 3">
    <name type="scientific">Cyclocybe aegerita</name>
    <name type="common">Black poplar mushroom</name>
    <name type="synonym">Agrocybe aegerita</name>
    <dbReference type="NCBI Taxonomy" id="1973307"/>
    <lineage>
        <taxon>Eukaryota</taxon>
        <taxon>Fungi</taxon>
        <taxon>Dikarya</taxon>
        <taxon>Basidiomycota</taxon>
        <taxon>Agaricomycotina</taxon>
        <taxon>Agaricomycetes</taxon>
        <taxon>Agaricomycetidae</taxon>
        <taxon>Agaricales</taxon>
        <taxon>Agaricineae</taxon>
        <taxon>Bolbitiaceae</taxon>
        <taxon>Cyclocybe</taxon>
    </lineage>
</organism>
<dbReference type="OrthoDB" id="191192at2759"/>
<feature type="region of interest" description="Disordered" evidence="1">
    <location>
        <begin position="1"/>
        <end position="115"/>
    </location>
</feature>
<proteinExistence type="predicted"/>
<evidence type="ECO:0000256" key="1">
    <source>
        <dbReference type="SAM" id="MobiDB-lite"/>
    </source>
</evidence>
<dbReference type="EMBL" id="CACVBS010000048">
    <property type="protein sequence ID" value="CAA7265437.1"/>
    <property type="molecule type" value="Genomic_DNA"/>
</dbReference>
<feature type="compositionally biased region" description="Pro residues" evidence="1">
    <location>
        <begin position="25"/>
        <end position="38"/>
    </location>
</feature>
<keyword evidence="3" id="KW-1185">Reference proteome</keyword>
<sequence length="115" mass="12364">MPQSPLLASFDPFATHPFTNGSGVPPRPPLPSSYPVPIPSRQAQPYYGGTITQYPPLSSSASSTSSSQSSTPLRAPRPQRANSPMTPARPIFVPFRKDASSPDLVLKKSPKQFTK</sequence>
<feature type="compositionally biased region" description="Low complexity" evidence="1">
    <location>
        <begin position="58"/>
        <end position="70"/>
    </location>
</feature>
<protein>
    <submittedName>
        <fullName evidence="2">Uncharacterized protein</fullName>
    </submittedName>
</protein>
<gene>
    <name evidence="2" type="ORF">AAE3_LOCUS7619</name>
</gene>
<accession>A0A8S0WLN6</accession>
<dbReference type="AlphaFoldDB" id="A0A8S0WLN6"/>
<name>A0A8S0WLN6_CYCAE</name>
<comment type="caution">
    <text evidence="2">The sequence shown here is derived from an EMBL/GenBank/DDBJ whole genome shotgun (WGS) entry which is preliminary data.</text>
</comment>